<keyword evidence="11" id="KW-1185">Reference proteome</keyword>
<accession>A0A521DHI9</accession>
<comment type="cofactor">
    <cofactor evidence="1 9">
        <name>Mg(2+)</name>
        <dbReference type="ChEBI" id="CHEBI:18420"/>
    </cofactor>
</comment>
<evidence type="ECO:0000256" key="8">
    <source>
        <dbReference type="ARBA" id="ARBA00023118"/>
    </source>
</evidence>
<dbReference type="NCBIfam" id="TIGR01573">
    <property type="entry name" value="cas2"/>
    <property type="match status" value="1"/>
</dbReference>
<dbReference type="PANTHER" id="PTHR34405:SF3">
    <property type="entry name" value="CRISPR-ASSOCIATED ENDORIBONUCLEASE CAS2 3"/>
    <property type="match status" value="1"/>
</dbReference>
<dbReference type="SUPFAM" id="SSF143430">
    <property type="entry name" value="TTP0101/SSO1404-like"/>
    <property type="match status" value="1"/>
</dbReference>
<evidence type="ECO:0000256" key="2">
    <source>
        <dbReference type="ARBA" id="ARBA00009959"/>
    </source>
</evidence>
<feature type="binding site" evidence="9">
    <location>
        <position position="15"/>
    </location>
    <ligand>
        <name>Mg(2+)</name>
        <dbReference type="ChEBI" id="CHEBI:18420"/>
        <note>catalytic</note>
    </ligand>
</feature>
<organism evidence="10 11">
    <name type="scientific">Balnearium lithotrophicum</name>
    <dbReference type="NCBI Taxonomy" id="223788"/>
    <lineage>
        <taxon>Bacteria</taxon>
        <taxon>Pseudomonadati</taxon>
        <taxon>Aquificota</taxon>
        <taxon>Aquificia</taxon>
        <taxon>Desulfurobacteriales</taxon>
        <taxon>Desulfurobacteriaceae</taxon>
        <taxon>Balnearium</taxon>
    </lineage>
</organism>
<comment type="subunit">
    <text evidence="9">Homodimer, forms a heterotetramer with a Cas1 homodimer.</text>
</comment>
<dbReference type="HAMAP" id="MF_01471">
    <property type="entry name" value="Cas2"/>
    <property type="match status" value="1"/>
</dbReference>
<evidence type="ECO:0000256" key="3">
    <source>
        <dbReference type="ARBA" id="ARBA00022722"/>
    </source>
</evidence>
<protein>
    <recommendedName>
        <fullName evidence="9">CRISPR-associated endoribonuclease Cas2</fullName>
        <ecNumber evidence="9">3.1.-.-</ecNumber>
    </recommendedName>
</protein>
<name>A0A521DHI9_9BACT</name>
<dbReference type="RefSeq" id="WP_142936001.1">
    <property type="nucleotide sequence ID" value="NZ_FXTM01000021.1"/>
</dbReference>
<evidence type="ECO:0000313" key="11">
    <source>
        <dbReference type="Proteomes" id="UP000317315"/>
    </source>
</evidence>
<dbReference type="GO" id="GO:0051607">
    <property type="term" value="P:defense response to virus"/>
    <property type="evidence" value="ECO:0007669"/>
    <property type="project" value="UniProtKB-UniRule"/>
</dbReference>
<dbReference type="EC" id="3.1.-.-" evidence="9"/>
<dbReference type="EMBL" id="FXTM01000021">
    <property type="protein sequence ID" value="SMO71234.1"/>
    <property type="molecule type" value="Genomic_DNA"/>
</dbReference>
<dbReference type="OrthoDB" id="14478at2"/>
<dbReference type="Pfam" id="PF09827">
    <property type="entry name" value="CRISPR_Cas2"/>
    <property type="match status" value="1"/>
</dbReference>
<dbReference type="Proteomes" id="UP000317315">
    <property type="component" value="Unassembled WGS sequence"/>
</dbReference>
<gene>
    <name evidence="9" type="primary">cas2</name>
    <name evidence="10" type="ORF">SAMN06269117_12113</name>
</gene>
<reference evidence="10 11" key="1">
    <citation type="submission" date="2017-05" db="EMBL/GenBank/DDBJ databases">
        <authorList>
            <person name="Varghese N."/>
            <person name="Submissions S."/>
        </authorList>
    </citation>
    <scope>NUCLEOTIDE SEQUENCE [LARGE SCALE GENOMIC DNA]</scope>
    <source>
        <strain evidence="10 11">DSM 16304</strain>
    </source>
</reference>
<dbReference type="GO" id="GO:0004521">
    <property type="term" value="F:RNA endonuclease activity"/>
    <property type="evidence" value="ECO:0007669"/>
    <property type="project" value="InterPro"/>
</dbReference>
<keyword evidence="8 9" id="KW-0051">Antiviral defense</keyword>
<dbReference type="InterPro" id="IPR019199">
    <property type="entry name" value="Virulence_VapD/CRISPR_Cas2"/>
</dbReference>
<comment type="similarity">
    <text evidence="2 9">Belongs to the CRISPR-associated endoribonuclease Cas2 protein family.</text>
</comment>
<dbReference type="AlphaFoldDB" id="A0A521DHI9"/>
<proteinExistence type="inferred from homology"/>
<dbReference type="GO" id="GO:0043571">
    <property type="term" value="P:maintenance of CRISPR repeat elements"/>
    <property type="evidence" value="ECO:0007669"/>
    <property type="project" value="UniProtKB-UniRule"/>
</dbReference>
<evidence type="ECO:0000313" key="10">
    <source>
        <dbReference type="EMBL" id="SMO71234.1"/>
    </source>
</evidence>
<dbReference type="InterPro" id="IPR021127">
    <property type="entry name" value="CRISPR_associated_Cas2"/>
</dbReference>
<evidence type="ECO:0000256" key="5">
    <source>
        <dbReference type="ARBA" id="ARBA00022759"/>
    </source>
</evidence>
<dbReference type="PANTHER" id="PTHR34405">
    <property type="entry name" value="CRISPR-ASSOCIATED ENDORIBONUCLEASE CAS2"/>
    <property type="match status" value="1"/>
</dbReference>
<keyword evidence="5 9" id="KW-0255">Endonuclease</keyword>
<keyword evidence="3 9" id="KW-0540">Nuclease</keyword>
<evidence type="ECO:0000256" key="1">
    <source>
        <dbReference type="ARBA" id="ARBA00001946"/>
    </source>
</evidence>
<keyword evidence="7 9" id="KW-0460">Magnesium</keyword>
<evidence type="ECO:0000256" key="4">
    <source>
        <dbReference type="ARBA" id="ARBA00022723"/>
    </source>
</evidence>
<comment type="function">
    <text evidence="9">CRISPR (clustered regularly interspaced short palindromic repeat), is an adaptive immune system that provides protection against mobile genetic elements (viruses, transposable elements and conjugative plasmids). CRISPR clusters contain sequences complementary to antecedent mobile elements and target invading nucleic acids. CRISPR clusters are transcribed and processed into CRISPR RNA (crRNA). Functions as a ssRNA-specific endoribonuclease. Involved in the integration of spacer DNA into the CRISPR cassette.</text>
</comment>
<evidence type="ECO:0000256" key="7">
    <source>
        <dbReference type="ARBA" id="ARBA00022842"/>
    </source>
</evidence>
<evidence type="ECO:0000256" key="6">
    <source>
        <dbReference type="ARBA" id="ARBA00022801"/>
    </source>
</evidence>
<dbReference type="Gene3D" id="3.30.70.240">
    <property type="match status" value="1"/>
</dbReference>
<dbReference type="GO" id="GO:0016787">
    <property type="term" value="F:hydrolase activity"/>
    <property type="evidence" value="ECO:0007669"/>
    <property type="project" value="UniProtKB-KW"/>
</dbReference>
<dbReference type="GO" id="GO:0046872">
    <property type="term" value="F:metal ion binding"/>
    <property type="evidence" value="ECO:0007669"/>
    <property type="project" value="UniProtKB-UniRule"/>
</dbReference>
<dbReference type="CDD" id="cd09725">
    <property type="entry name" value="Cas2_I_II_III"/>
    <property type="match status" value="1"/>
</dbReference>
<evidence type="ECO:0000256" key="9">
    <source>
        <dbReference type="HAMAP-Rule" id="MF_01471"/>
    </source>
</evidence>
<keyword evidence="6 9" id="KW-0378">Hydrolase</keyword>
<sequence>MSLPKRVKRFVVVYDICMVDNSYSEIRSSAKRRAQIMRILYDYGVRTQLSVFEVELKGKEYFEVSKRLEEVIRKETDRVFIYPLDERSSKSIVRIGQEAEILGDLFI</sequence>
<keyword evidence="4 9" id="KW-0479">Metal-binding</keyword>